<feature type="signal peptide" evidence="2">
    <location>
        <begin position="1"/>
        <end position="20"/>
    </location>
</feature>
<dbReference type="SUPFAM" id="SSF88713">
    <property type="entry name" value="Glycoside hydrolase/deacetylase"/>
    <property type="match status" value="1"/>
</dbReference>
<dbReference type="PANTHER" id="PTHR10587">
    <property type="entry name" value="GLYCOSYL TRANSFERASE-RELATED"/>
    <property type="match status" value="1"/>
</dbReference>
<dbReference type="Gene3D" id="3.20.20.370">
    <property type="entry name" value="Glycoside hydrolase/deacetylase"/>
    <property type="match status" value="1"/>
</dbReference>
<dbReference type="InterPro" id="IPR011330">
    <property type="entry name" value="Glyco_hydro/deAcase_b/a-brl"/>
</dbReference>
<dbReference type="GO" id="GO:0005975">
    <property type="term" value="P:carbohydrate metabolic process"/>
    <property type="evidence" value="ECO:0007669"/>
    <property type="project" value="InterPro"/>
</dbReference>
<evidence type="ECO:0000256" key="2">
    <source>
        <dbReference type="SAM" id="SignalP"/>
    </source>
</evidence>
<organism evidence="4">
    <name type="scientific">Lichtheimia ramosa</name>
    <dbReference type="NCBI Taxonomy" id="688394"/>
    <lineage>
        <taxon>Eukaryota</taxon>
        <taxon>Fungi</taxon>
        <taxon>Fungi incertae sedis</taxon>
        <taxon>Mucoromycota</taxon>
        <taxon>Mucoromycotina</taxon>
        <taxon>Mucoromycetes</taxon>
        <taxon>Mucorales</taxon>
        <taxon>Lichtheimiaceae</taxon>
        <taxon>Lichtheimia</taxon>
    </lineage>
</organism>
<feature type="compositionally biased region" description="Low complexity" evidence="1">
    <location>
        <begin position="32"/>
        <end position="51"/>
    </location>
</feature>
<dbReference type="OrthoDB" id="407355at2759"/>
<dbReference type="GO" id="GO:0009272">
    <property type="term" value="P:fungal-type cell wall biogenesis"/>
    <property type="evidence" value="ECO:0007669"/>
    <property type="project" value="UniProtKB-ARBA"/>
</dbReference>
<keyword evidence="2" id="KW-0732">Signal</keyword>
<feature type="domain" description="NodB homology" evidence="3">
    <location>
        <begin position="180"/>
        <end position="364"/>
    </location>
</feature>
<evidence type="ECO:0000313" key="4">
    <source>
        <dbReference type="EMBL" id="CDS13982.1"/>
    </source>
</evidence>
<dbReference type="GO" id="GO:0016020">
    <property type="term" value="C:membrane"/>
    <property type="evidence" value="ECO:0007669"/>
    <property type="project" value="TreeGrafter"/>
</dbReference>
<evidence type="ECO:0000256" key="1">
    <source>
        <dbReference type="SAM" id="MobiDB-lite"/>
    </source>
</evidence>
<feature type="region of interest" description="Disordered" evidence="1">
    <location>
        <begin position="32"/>
        <end position="57"/>
    </location>
</feature>
<evidence type="ECO:0000259" key="3">
    <source>
        <dbReference type="PROSITE" id="PS51677"/>
    </source>
</evidence>
<dbReference type="Pfam" id="PF01522">
    <property type="entry name" value="Polysacc_deac_1"/>
    <property type="match status" value="1"/>
</dbReference>
<dbReference type="GO" id="GO:0004099">
    <property type="term" value="F:chitin deacetylase activity"/>
    <property type="evidence" value="ECO:0007669"/>
    <property type="project" value="TreeGrafter"/>
</dbReference>
<name>A0A077X4N3_9FUNG</name>
<dbReference type="PANTHER" id="PTHR10587:SF98">
    <property type="entry name" value="CHITIN DEACETYLASE"/>
    <property type="match status" value="1"/>
</dbReference>
<sequence>MKPFLAIDTLVLLFAAGALGKQQHIAITPSASASSASSSSSSNSPFPQSSPVWLSNVQPMPGNVKAYPSDVSKIPTGPLSKDIKSQALKGYPPPSKLPPTNSPEVQAVIKAIDWSKVPNTPPRKTRSDGYVITQGYDESDPDCWWSVSRCVKPKYPGLPEDVVYCPKVGDWGLVSMTVFLYALMTFDDGPATPEERETGVEPELYNFLAKHQQKADLFYIGSNVFNAPAAAQRALADGHTLCSHTWSHPVMTAQSNEVVVAELYWSLRVIKETTGVTTRCWRPPYGDVDDRVRAIAWQMGLRTILFDDANFDWDLPGGPGSGKLPTSFVDGLFEKWIQSLNNGTDQHGHIILESILRILHVLAN</sequence>
<dbReference type="PROSITE" id="PS51677">
    <property type="entry name" value="NODB"/>
    <property type="match status" value="1"/>
</dbReference>
<reference evidence="4" key="1">
    <citation type="journal article" date="2014" name="Genome Announc.">
        <title>De novo whole-genome sequence and genome annotation of Lichtheimia ramosa.</title>
        <authorList>
            <person name="Linde J."/>
            <person name="Schwartze V."/>
            <person name="Binder U."/>
            <person name="Lass-Florl C."/>
            <person name="Voigt K."/>
            <person name="Horn F."/>
        </authorList>
    </citation>
    <scope>NUCLEOTIDE SEQUENCE</scope>
    <source>
        <strain evidence="4">JMRC FSU:6197</strain>
    </source>
</reference>
<accession>A0A077X4N3</accession>
<protein>
    <recommendedName>
        <fullName evidence="3">NodB homology domain-containing protein</fullName>
    </recommendedName>
</protein>
<dbReference type="EMBL" id="LK023385">
    <property type="protein sequence ID" value="CDS13982.1"/>
    <property type="molecule type" value="Genomic_DNA"/>
</dbReference>
<dbReference type="AlphaFoldDB" id="A0A077X4N3"/>
<proteinExistence type="predicted"/>
<dbReference type="InterPro" id="IPR002509">
    <property type="entry name" value="NODB_dom"/>
</dbReference>
<gene>
    <name evidence="4" type="ORF">LRAMOSA06154</name>
</gene>
<feature type="chain" id="PRO_5001726771" description="NodB homology domain-containing protein" evidence="2">
    <location>
        <begin position="21"/>
        <end position="364"/>
    </location>
</feature>
<dbReference type="InterPro" id="IPR050248">
    <property type="entry name" value="Polysacc_deacetylase_ArnD"/>
</dbReference>